<reference evidence="2 3" key="1">
    <citation type="submission" date="2016-07" db="EMBL/GenBank/DDBJ databases">
        <title>Multiple horizontal gene transfer events from other fungi enriched the ability of initially mycotrophic Trichoderma (Ascomycota) to feed on dead plant biomass.</title>
        <authorList>
            <consortium name="DOE Joint Genome Institute"/>
            <person name="Aerts A."/>
            <person name="Atanasova L."/>
            <person name="Chenthamara K."/>
            <person name="Zhang J."/>
            <person name="Grujic M."/>
            <person name="Henrissat B."/>
            <person name="Kuo A."/>
            <person name="Salamov A."/>
            <person name="Lipzen A."/>
            <person name="Labutti K."/>
            <person name="Barry K."/>
            <person name="Miao Y."/>
            <person name="Rahimi M.J."/>
            <person name="Shen Q."/>
            <person name="Grigoriev I.V."/>
            <person name="Kubicek C.P."/>
            <person name="Druzhinina I.S."/>
        </authorList>
    </citation>
    <scope>NUCLEOTIDE SEQUENCE [LARGE SCALE GENOMIC DNA]</scope>
    <source>
        <strain evidence="2 3">ATCC 18648</strain>
    </source>
</reference>
<keyword evidence="3" id="KW-1185">Reference proteome</keyword>
<organism evidence="2 3">
    <name type="scientific">Trichoderma longibrachiatum ATCC 18648</name>
    <dbReference type="NCBI Taxonomy" id="983965"/>
    <lineage>
        <taxon>Eukaryota</taxon>
        <taxon>Fungi</taxon>
        <taxon>Dikarya</taxon>
        <taxon>Ascomycota</taxon>
        <taxon>Pezizomycotina</taxon>
        <taxon>Sordariomycetes</taxon>
        <taxon>Hypocreomycetidae</taxon>
        <taxon>Hypocreales</taxon>
        <taxon>Hypocreaceae</taxon>
        <taxon>Trichoderma</taxon>
    </lineage>
</organism>
<keyword evidence="1" id="KW-1133">Transmembrane helix</keyword>
<keyword evidence="1" id="KW-0472">Membrane</keyword>
<keyword evidence="1" id="KW-0812">Transmembrane</keyword>
<feature type="transmembrane region" description="Helical" evidence="1">
    <location>
        <begin position="173"/>
        <end position="190"/>
    </location>
</feature>
<gene>
    <name evidence="2" type="ORF">M440DRAFT_1190066</name>
</gene>
<evidence type="ECO:0000313" key="3">
    <source>
        <dbReference type="Proteomes" id="UP000240760"/>
    </source>
</evidence>
<name>A0A2T4C9Q9_TRILO</name>
<dbReference type="EMBL" id="KZ679129">
    <property type="protein sequence ID" value="PTB78306.1"/>
    <property type="molecule type" value="Genomic_DNA"/>
</dbReference>
<protein>
    <submittedName>
        <fullName evidence="2">Uncharacterized protein</fullName>
    </submittedName>
</protein>
<evidence type="ECO:0000256" key="1">
    <source>
        <dbReference type="SAM" id="Phobius"/>
    </source>
</evidence>
<proteinExistence type="predicted"/>
<sequence>MAAVDLAMTFVAETLLPLAWLCMVSVVQLPGARNRYGCTRSQGERIDAQDEHGKATKLAASAANRRGPVGNYSRRRADMRANERVGCSLHAWPQPQPLSGPAICRVVSSEPRIAVFRPDRRLLPKAFITQAAGLRPDPLADPSERSLLLPDGHVTLCIGTPPTHANAGCRRQIVASCLLCLITFLIHNLLPLSHLFGWRATGYDGLAGEPMVRLRCAACGNSWGKALECVAAAPYIPLPYGENSARNEELRLPWCLLWRHHLVCENGIRDGRAG</sequence>
<dbReference type="Proteomes" id="UP000240760">
    <property type="component" value="Unassembled WGS sequence"/>
</dbReference>
<accession>A0A2T4C9Q9</accession>
<dbReference type="AlphaFoldDB" id="A0A2T4C9Q9"/>
<feature type="transmembrane region" description="Helical" evidence="1">
    <location>
        <begin position="6"/>
        <end position="27"/>
    </location>
</feature>
<evidence type="ECO:0000313" key="2">
    <source>
        <dbReference type="EMBL" id="PTB78306.1"/>
    </source>
</evidence>